<organism evidence="11 12">
    <name type="scientific">Marinobacter persicus</name>
    <dbReference type="NCBI Taxonomy" id="930118"/>
    <lineage>
        <taxon>Bacteria</taxon>
        <taxon>Pseudomonadati</taxon>
        <taxon>Pseudomonadota</taxon>
        <taxon>Gammaproteobacteria</taxon>
        <taxon>Pseudomonadales</taxon>
        <taxon>Marinobacteraceae</taxon>
        <taxon>Marinobacter</taxon>
    </lineage>
</organism>
<gene>
    <name evidence="9" type="primary">trpA</name>
    <name evidence="11" type="ORF">SAMN05216429_105190</name>
</gene>
<dbReference type="Gene3D" id="3.20.20.70">
    <property type="entry name" value="Aldolase class I"/>
    <property type="match status" value="1"/>
</dbReference>
<dbReference type="OrthoDB" id="9804578at2"/>
<keyword evidence="4 9" id="KW-0028">Amino-acid biosynthesis</keyword>
<feature type="active site" description="Proton acceptor" evidence="9">
    <location>
        <position position="60"/>
    </location>
</feature>
<dbReference type="SUPFAM" id="SSF51366">
    <property type="entry name" value="Ribulose-phoshate binding barrel"/>
    <property type="match status" value="1"/>
</dbReference>
<evidence type="ECO:0000256" key="10">
    <source>
        <dbReference type="RuleBase" id="RU003662"/>
    </source>
</evidence>
<dbReference type="EMBL" id="FOSC01000005">
    <property type="protein sequence ID" value="SFJ75052.1"/>
    <property type="molecule type" value="Genomic_DNA"/>
</dbReference>
<dbReference type="UniPathway" id="UPA00035">
    <property type="reaction ID" value="UER00044"/>
</dbReference>
<evidence type="ECO:0000256" key="2">
    <source>
        <dbReference type="ARBA" id="ARBA00004733"/>
    </source>
</evidence>
<keyword evidence="7 9" id="KW-0456">Lyase</keyword>
<dbReference type="PANTHER" id="PTHR43406:SF1">
    <property type="entry name" value="TRYPTOPHAN SYNTHASE ALPHA CHAIN, CHLOROPLASTIC"/>
    <property type="match status" value="1"/>
</dbReference>
<dbReference type="HAMAP" id="MF_00131">
    <property type="entry name" value="Trp_synth_alpha"/>
    <property type="match status" value="1"/>
</dbReference>
<dbReference type="AlphaFoldDB" id="A0A1I3TWN1"/>
<dbReference type="GO" id="GO:0004834">
    <property type="term" value="F:tryptophan synthase activity"/>
    <property type="evidence" value="ECO:0007669"/>
    <property type="project" value="UniProtKB-UniRule"/>
</dbReference>
<reference evidence="11 12" key="1">
    <citation type="submission" date="2016-10" db="EMBL/GenBank/DDBJ databases">
        <authorList>
            <person name="de Groot N.N."/>
        </authorList>
    </citation>
    <scope>NUCLEOTIDE SEQUENCE [LARGE SCALE GENOMIC DNA]</scope>
    <source>
        <strain evidence="11 12">IBRC-M 10445</strain>
    </source>
</reference>
<name>A0A1I3TWN1_9GAMM</name>
<dbReference type="Proteomes" id="UP000199445">
    <property type="component" value="Unassembled WGS sequence"/>
</dbReference>
<dbReference type="EC" id="4.2.1.20" evidence="9"/>
<protein>
    <recommendedName>
        <fullName evidence="9">Tryptophan synthase alpha chain</fullName>
        <ecNumber evidence="9">4.2.1.20</ecNumber>
    </recommendedName>
</protein>
<feature type="active site" description="Proton acceptor" evidence="9">
    <location>
        <position position="49"/>
    </location>
</feature>
<evidence type="ECO:0000256" key="4">
    <source>
        <dbReference type="ARBA" id="ARBA00022605"/>
    </source>
</evidence>
<keyword evidence="5 9" id="KW-0822">Tryptophan biosynthesis</keyword>
<dbReference type="InterPro" id="IPR013785">
    <property type="entry name" value="Aldolase_TIM"/>
</dbReference>
<dbReference type="GO" id="GO:0005829">
    <property type="term" value="C:cytosol"/>
    <property type="evidence" value="ECO:0007669"/>
    <property type="project" value="TreeGrafter"/>
</dbReference>
<keyword evidence="6 9" id="KW-0057">Aromatic amino acid biosynthesis</keyword>
<sequence length="270" mass="28724">MSRIEGVLKSLKEQGRKALIPYITAGDPHPDQTVELMHTLAAAGADIIELGVPFSDPMADGPVIQLACERALKHGTSLRQVIGMVREFRKTDTKTPVVLMGYLNPMVAMGYREFADAAAQAGVDGVLTVDLPPEEADEVAPLFAERDLDPIFLLAPTTTDDRIRAIAEHSSGYVYYVSIKGVTGSASIDVDEVARKVAHVHELTALPVGVGFGIRDAKTAAAVGKVSDGVIVGSVLVNTIAVHQTDPAALNQALTDLLHPMREALDNQVT</sequence>
<dbReference type="FunFam" id="3.20.20.70:FF:000037">
    <property type="entry name" value="Tryptophan synthase alpha chain"/>
    <property type="match status" value="1"/>
</dbReference>
<evidence type="ECO:0000256" key="6">
    <source>
        <dbReference type="ARBA" id="ARBA00023141"/>
    </source>
</evidence>
<comment type="similarity">
    <text evidence="9 10">Belongs to the TrpA family.</text>
</comment>
<evidence type="ECO:0000256" key="1">
    <source>
        <dbReference type="ARBA" id="ARBA00003365"/>
    </source>
</evidence>
<comment type="pathway">
    <text evidence="2 9">Amino-acid biosynthesis; L-tryptophan biosynthesis; L-tryptophan from chorismate: step 5/5.</text>
</comment>
<proteinExistence type="inferred from homology"/>
<dbReference type="InterPro" id="IPR002028">
    <property type="entry name" value="Trp_synthase_suA"/>
</dbReference>
<dbReference type="NCBIfam" id="TIGR00262">
    <property type="entry name" value="trpA"/>
    <property type="match status" value="1"/>
</dbReference>
<evidence type="ECO:0000256" key="9">
    <source>
        <dbReference type="HAMAP-Rule" id="MF_00131"/>
    </source>
</evidence>
<comment type="function">
    <text evidence="1 9">The alpha subunit is responsible for the aldol cleavage of indoleglycerol phosphate to indole and glyceraldehyde 3-phosphate.</text>
</comment>
<evidence type="ECO:0000313" key="11">
    <source>
        <dbReference type="EMBL" id="SFJ75052.1"/>
    </source>
</evidence>
<comment type="subunit">
    <text evidence="3 9">Tetramer of two alpha and two beta chains.</text>
</comment>
<dbReference type="RefSeq" id="WP_091703673.1">
    <property type="nucleotide sequence ID" value="NZ_BMYN01000004.1"/>
</dbReference>
<keyword evidence="12" id="KW-1185">Reference proteome</keyword>
<evidence type="ECO:0000256" key="3">
    <source>
        <dbReference type="ARBA" id="ARBA00011270"/>
    </source>
</evidence>
<comment type="catalytic activity">
    <reaction evidence="8 9">
        <text>(1S,2R)-1-C-(indol-3-yl)glycerol 3-phosphate + L-serine = D-glyceraldehyde 3-phosphate + L-tryptophan + H2O</text>
        <dbReference type="Rhea" id="RHEA:10532"/>
        <dbReference type="ChEBI" id="CHEBI:15377"/>
        <dbReference type="ChEBI" id="CHEBI:33384"/>
        <dbReference type="ChEBI" id="CHEBI:57912"/>
        <dbReference type="ChEBI" id="CHEBI:58866"/>
        <dbReference type="ChEBI" id="CHEBI:59776"/>
        <dbReference type="EC" id="4.2.1.20"/>
    </reaction>
</comment>
<dbReference type="CDD" id="cd04724">
    <property type="entry name" value="Tryptophan_synthase_alpha"/>
    <property type="match status" value="1"/>
</dbReference>
<evidence type="ECO:0000256" key="7">
    <source>
        <dbReference type="ARBA" id="ARBA00023239"/>
    </source>
</evidence>
<dbReference type="Pfam" id="PF00290">
    <property type="entry name" value="Trp_syntA"/>
    <property type="match status" value="1"/>
</dbReference>
<dbReference type="PANTHER" id="PTHR43406">
    <property type="entry name" value="TRYPTOPHAN SYNTHASE, ALPHA CHAIN"/>
    <property type="match status" value="1"/>
</dbReference>
<dbReference type="InterPro" id="IPR018204">
    <property type="entry name" value="Trp_synthase_alpha_AS"/>
</dbReference>
<dbReference type="PROSITE" id="PS00167">
    <property type="entry name" value="TRP_SYNTHASE_ALPHA"/>
    <property type="match status" value="1"/>
</dbReference>
<dbReference type="InterPro" id="IPR011060">
    <property type="entry name" value="RibuloseP-bd_barrel"/>
</dbReference>
<accession>A0A1I3TWN1</accession>
<evidence type="ECO:0000313" key="12">
    <source>
        <dbReference type="Proteomes" id="UP000199445"/>
    </source>
</evidence>
<evidence type="ECO:0000256" key="5">
    <source>
        <dbReference type="ARBA" id="ARBA00022822"/>
    </source>
</evidence>
<evidence type="ECO:0000256" key="8">
    <source>
        <dbReference type="ARBA" id="ARBA00049047"/>
    </source>
</evidence>